<sequence>MEGVDENGEVDLISTPISTNSPNTE</sequence>
<comment type="caution">
    <text evidence="2">The sequence shown here is derived from an EMBL/GenBank/DDBJ whole genome shotgun (WGS) entry which is preliminary data.</text>
</comment>
<dbReference type="Proteomes" id="UP000265520">
    <property type="component" value="Unassembled WGS sequence"/>
</dbReference>
<feature type="compositionally biased region" description="Polar residues" evidence="1">
    <location>
        <begin position="15"/>
        <end position="25"/>
    </location>
</feature>
<name>A0A392VDA5_9FABA</name>
<feature type="non-terminal residue" evidence="2">
    <location>
        <position position="25"/>
    </location>
</feature>
<evidence type="ECO:0000313" key="2">
    <source>
        <dbReference type="EMBL" id="MCI85269.1"/>
    </source>
</evidence>
<organism evidence="2 3">
    <name type="scientific">Trifolium medium</name>
    <dbReference type="NCBI Taxonomy" id="97028"/>
    <lineage>
        <taxon>Eukaryota</taxon>
        <taxon>Viridiplantae</taxon>
        <taxon>Streptophyta</taxon>
        <taxon>Embryophyta</taxon>
        <taxon>Tracheophyta</taxon>
        <taxon>Spermatophyta</taxon>
        <taxon>Magnoliopsida</taxon>
        <taxon>eudicotyledons</taxon>
        <taxon>Gunneridae</taxon>
        <taxon>Pentapetalae</taxon>
        <taxon>rosids</taxon>
        <taxon>fabids</taxon>
        <taxon>Fabales</taxon>
        <taxon>Fabaceae</taxon>
        <taxon>Papilionoideae</taxon>
        <taxon>50 kb inversion clade</taxon>
        <taxon>NPAAA clade</taxon>
        <taxon>Hologalegina</taxon>
        <taxon>IRL clade</taxon>
        <taxon>Trifolieae</taxon>
        <taxon>Trifolium</taxon>
    </lineage>
</organism>
<accession>A0A392VDA5</accession>
<evidence type="ECO:0000313" key="3">
    <source>
        <dbReference type="Proteomes" id="UP000265520"/>
    </source>
</evidence>
<evidence type="ECO:0000256" key="1">
    <source>
        <dbReference type="SAM" id="MobiDB-lite"/>
    </source>
</evidence>
<keyword evidence="3" id="KW-1185">Reference proteome</keyword>
<dbReference type="AlphaFoldDB" id="A0A392VDA5"/>
<feature type="region of interest" description="Disordered" evidence="1">
    <location>
        <begin position="1"/>
        <end position="25"/>
    </location>
</feature>
<proteinExistence type="predicted"/>
<reference evidence="2 3" key="1">
    <citation type="journal article" date="2018" name="Front. Plant Sci.">
        <title>Red Clover (Trifolium pratense) and Zigzag Clover (T. medium) - A Picture of Genomic Similarities and Differences.</title>
        <authorList>
            <person name="Dluhosova J."/>
            <person name="Istvanek J."/>
            <person name="Nedelnik J."/>
            <person name="Repkova J."/>
        </authorList>
    </citation>
    <scope>NUCLEOTIDE SEQUENCE [LARGE SCALE GENOMIC DNA]</scope>
    <source>
        <strain evidence="3">cv. 10/8</strain>
        <tissue evidence="2">Leaf</tissue>
    </source>
</reference>
<dbReference type="EMBL" id="LXQA011111453">
    <property type="protein sequence ID" value="MCI85269.1"/>
    <property type="molecule type" value="Genomic_DNA"/>
</dbReference>
<protein>
    <submittedName>
        <fullName evidence="2">Uncharacterized protein</fullName>
    </submittedName>
</protein>